<gene>
    <name evidence="2" type="ORF">SAMN05216178_7018</name>
</gene>
<feature type="compositionally biased region" description="Low complexity" evidence="1">
    <location>
        <begin position="104"/>
        <end position="119"/>
    </location>
</feature>
<protein>
    <submittedName>
        <fullName evidence="2">Uncharacterized protein</fullName>
    </submittedName>
</protein>
<dbReference type="AlphaFoldDB" id="A0A1H5A797"/>
<evidence type="ECO:0000313" key="3">
    <source>
        <dbReference type="Proteomes" id="UP000198982"/>
    </source>
</evidence>
<feature type="compositionally biased region" description="Basic and acidic residues" evidence="1">
    <location>
        <begin position="71"/>
        <end position="89"/>
    </location>
</feature>
<dbReference type="EMBL" id="FNTJ01000003">
    <property type="protein sequence ID" value="SED38189.1"/>
    <property type="molecule type" value="Genomic_DNA"/>
</dbReference>
<feature type="compositionally biased region" description="Polar residues" evidence="1">
    <location>
        <begin position="90"/>
        <end position="103"/>
    </location>
</feature>
<feature type="region of interest" description="Disordered" evidence="1">
    <location>
        <begin position="71"/>
        <end position="234"/>
    </location>
</feature>
<evidence type="ECO:0000313" key="2">
    <source>
        <dbReference type="EMBL" id="SED38189.1"/>
    </source>
</evidence>
<dbReference type="Proteomes" id="UP000198982">
    <property type="component" value="Unassembled WGS sequence"/>
</dbReference>
<organism evidence="2 3">
    <name type="scientific">Pseudomonas saponiphila</name>
    <dbReference type="NCBI Taxonomy" id="556534"/>
    <lineage>
        <taxon>Bacteria</taxon>
        <taxon>Pseudomonadati</taxon>
        <taxon>Pseudomonadota</taxon>
        <taxon>Gammaproteobacteria</taxon>
        <taxon>Pseudomonadales</taxon>
        <taxon>Pseudomonadaceae</taxon>
        <taxon>Pseudomonas</taxon>
    </lineage>
</organism>
<dbReference type="RefSeq" id="WP_092320967.1">
    <property type="nucleotide sequence ID" value="NZ_FNTJ01000003.1"/>
</dbReference>
<name>A0A1H5A797_9PSED</name>
<keyword evidence="3" id="KW-1185">Reference proteome</keyword>
<feature type="compositionally biased region" description="Low complexity" evidence="1">
    <location>
        <begin position="154"/>
        <end position="166"/>
    </location>
</feature>
<evidence type="ECO:0000256" key="1">
    <source>
        <dbReference type="SAM" id="MobiDB-lite"/>
    </source>
</evidence>
<accession>A0A1H5A797</accession>
<feature type="compositionally biased region" description="Basic and acidic residues" evidence="1">
    <location>
        <begin position="167"/>
        <end position="180"/>
    </location>
</feature>
<feature type="compositionally biased region" description="Polar residues" evidence="1">
    <location>
        <begin position="197"/>
        <end position="212"/>
    </location>
</feature>
<reference evidence="3" key="1">
    <citation type="submission" date="2016-10" db="EMBL/GenBank/DDBJ databases">
        <authorList>
            <person name="Varghese N."/>
            <person name="Submissions S."/>
        </authorList>
    </citation>
    <scope>NUCLEOTIDE SEQUENCE [LARGE SCALE GENOMIC DNA]</scope>
    <source>
        <strain evidence="3">DSM 9751</strain>
    </source>
</reference>
<proteinExistence type="predicted"/>
<sequence>MADNTTAQPGRTKEIRITGAMVASLVGIVPQVSRLEDKMINMSMSAAPAMRARVNNLTDRFQRAVRAFEDELKSLSKDAEVDGRRKDSQRPNQQKQSGQRNDSAQQAQQKAQPKAQPKAGDNSQAKGQSPKAEQGKQNEQGKPAQGKGTQQGSQAAPVAKAPAQAPKKADSGKPQKKEAATKPAASEVQKPQVEVAETTTVQPITAIETPTQPEVVKQEASNTSAKPAAAVPQL</sequence>